<evidence type="ECO:0000313" key="8">
    <source>
        <dbReference type="EMBL" id="PZM14859.1"/>
    </source>
</evidence>
<comment type="subcellular location">
    <subcellularLocation>
        <location evidence="1">Membrane</location>
        <topology evidence="1">Multi-pass membrane protein</topology>
    </subcellularLocation>
</comment>
<evidence type="ECO:0000259" key="7">
    <source>
        <dbReference type="Pfam" id="PF04138"/>
    </source>
</evidence>
<name>A0A2W4CQN5_9HYPH</name>
<dbReference type="Pfam" id="PF04138">
    <property type="entry name" value="GtrA_DPMS_TM"/>
    <property type="match status" value="1"/>
</dbReference>
<feature type="transmembrane region" description="Helical" evidence="6">
    <location>
        <begin position="119"/>
        <end position="138"/>
    </location>
</feature>
<dbReference type="InterPro" id="IPR051401">
    <property type="entry name" value="GtrA_CellWall_Glycosyl"/>
</dbReference>
<feature type="transmembrane region" description="Helical" evidence="6">
    <location>
        <begin position="57"/>
        <end position="74"/>
    </location>
</feature>
<dbReference type="GO" id="GO:0005886">
    <property type="term" value="C:plasma membrane"/>
    <property type="evidence" value="ECO:0007669"/>
    <property type="project" value="TreeGrafter"/>
</dbReference>
<evidence type="ECO:0000313" key="9">
    <source>
        <dbReference type="Proteomes" id="UP000248925"/>
    </source>
</evidence>
<evidence type="ECO:0000256" key="3">
    <source>
        <dbReference type="ARBA" id="ARBA00022692"/>
    </source>
</evidence>
<reference evidence="8 9" key="1">
    <citation type="journal article" date="2018" name="Sci. Rep.">
        <title>Rhizobium tumorigenes sp. nov., a novel plant tumorigenic bacterium isolated from cane gall tumors on thornless blackberry.</title>
        <authorList>
            <person name="Kuzmanovi N."/>
            <person name="Smalla K."/>
            <person name="Gronow S."/>
            <person name="PuBawska J."/>
        </authorList>
    </citation>
    <scope>NUCLEOTIDE SEQUENCE [LARGE SCALE GENOMIC DNA]</scope>
    <source>
        <strain evidence="8 9">CCBAU 85046</strain>
    </source>
</reference>
<dbReference type="PANTHER" id="PTHR38459:SF1">
    <property type="entry name" value="PROPHAGE BACTOPRENOL-LINKED GLUCOSE TRANSLOCASE HOMOLOG"/>
    <property type="match status" value="1"/>
</dbReference>
<comment type="caution">
    <text evidence="8">The sequence shown here is derived from an EMBL/GenBank/DDBJ whole genome shotgun (WGS) entry which is preliminary data.</text>
</comment>
<keyword evidence="4 6" id="KW-1133">Transmembrane helix</keyword>
<evidence type="ECO:0000256" key="1">
    <source>
        <dbReference type="ARBA" id="ARBA00004141"/>
    </source>
</evidence>
<organism evidence="8 9">
    <name type="scientific">Rhizobium tubonense</name>
    <dbReference type="NCBI Taxonomy" id="484088"/>
    <lineage>
        <taxon>Bacteria</taxon>
        <taxon>Pseudomonadati</taxon>
        <taxon>Pseudomonadota</taxon>
        <taxon>Alphaproteobacteria</taxon>
        <taxon>Hyphomicrobiales</taxon>
        <taxon>Rhizobiaceae</taxon>
        <taxon>Rhizobium/Agrobacterium group</taxon>
        <taxon>Rhizobium</taxon>
    </lineage>
</organism>
<protein>
    <recommendedName>
        <fullName evidence="7">GtrA/DPMS transmembrane domain-containing protein</fullName>
    </recommendedName>
</protein>
<dbReference type="AlphaFoldDB" id="A0A2W4CQN5"/>
<dbReference type="PANTHER" id="PTHR38459">
    <property type="entry name" value="PROPHAGE BACTOPRENOL-LINKED GLUCOSE TRANSLOCASE HOMOLOG"/>
    <property type="match status" value="1"/>
</dbReference>
<dbReference type="Proteomes" id="UP000248925">
    <property type="component" value="Unassembled WGS sequence"/>
</dbReference>
<feature type="transmembrane region" description="Helical" evidence="6">
    <location>
        <begin position="94"/>
        <end position="113"/>
    </location>
</feature>
<feature type="transmembrane region" description="Helical" evidence="6">
    <location>
        <begin position="27"/>
        <end position="51"/>
    </location>
</feature>
<dbReference type="InterPro" id="IPR007267">
    <property type="entry name" value="GtrA_DPMS_TM"/>
</dbReference>
<evidence type="ECO:0000256" key="2">
    <source>
        <dbReference type="ARBA" id="ARBA00009399"/>
    </source>
</evidence>
<feature type="domain" description="GtrA/DPMS transmembrane" evidence="7">
    <location>
        <begin position="29"/>
        <end position="144"/>
    </location>
</feature>
<comment type="similarity">
    <text evidence="2">Belongs to the GtrA family.</text>
</comment>
<dbReference type="GO" id="GO:0000271">
    <property type="term" value="P:polysaccharide biosynthetic process"/>
    <property type="evidence" value="ECO:0007669"/>
    <property type="project" value="InterPro"/>
</dbReference>
<evidence type="ECO:0000256" key="5">
    <source>
        <dbReference type="ARBA" id="ARBA00023136"/>
    </source>
</evidence>
<evidence type="ECO:0000256" key="4">
    <source>
        <dbReference type="ARBA" id="ARBA00022989"/>
    </source>
</evidence>
<keyword evidence="9" id="KW-1185">Reference proteome</keyword>
<evidence type="ECO:0000256" key="6">
    <source>
        <dbReference type="SAM" id="Phobius"/>
    </source>
</evidence>
<gene>
    <name evidence="8" type="ORF">CPY51_09175</name>
</gene>
<accession>A0A2W4CQN5</accession>
<keyword evidence="3 6" id="KW-0812">Transmembrane</keyword>
<sequence>MRYLVDRGGDQVLTSVIPKDRQSLLQFLRYLTVGGCTAVIYFGLLVVLVQFLRLEHLLAVSICYVSAISFHFLANKAFTFRNRDTDVLMEIVRYLCVALTNYIITIIVVYVVVDLAQQSPYVGAALGVAVTLGLGYVMTKYWVFHHKREPL</sequence>
<keyword evidence="5 6" id="KW-0472">Membrane</keyword>
<dbReference type="EMBL" id="PCDP01000029">
    <property type="protein sequence ID" value="PZM14859.1"/>
    <property type="molecule type" value="Genomic_DNA"/>
</dbReference>
<dbReference type="OrthoDB" id="8377132at2"/>
<proteinExistence type="inferred from homology"/>